<dbReference type="EMBL" id="KB469311">
    <property type="protein sequence ID" value="EPQ51389.1"/>
    <property type="molecule type" value="Genomic_DNA"/>
</dbReference>
<dbReference type="AlphaFoldDB" id="S7RFU6"/>
<organism evidence="2 3">
    <name type="scientific">Gloeophyllum trabeum (strain ATCC 11539 / FP-39264 / Madison 617)</name>
    <name type="common">Brown rot fungus</name>
    <dbReference type="NCBI Taxonomy" id="670483"/>
    <lineage>
        <taxon>Eukaryota</taxon>
        <taxon>Fungi</taxon>
        <taxon>Dikarya</taxon>
        <taxon>Basidiomycota</taxon>
        <taxon>Agaricomycotina</taxon>
        <taxon>Agaricomycetes</taxon>
        <taxon>Gloeophyllales</taxon>
        <taxon>Gloeophyllaceae</taxon>
        <taxon>Gloeophyllum</taxon>
    </lineage>
</organism>
<feature type="compositionally biased region" description="Polar residues" evidence="1">
    <location>
        <begin position="149"/>
        <end position="160"/>
    </location>
</feature>
<feature type="region of interest" description="Disordered" evidence="1">
    <location>
        <begin position="136"/>
        <end position="194"/>
    </location>
</feature>
<evidence type="ECO:0000313" key="2">
    <source>
        <dbReference type="EMBL" id="EPQ51389.1"/>
    </source>
</evidence>
<dbReference type="Proteomes" id="UP000030669">
    <property type="component" value="Unassembled WGS sequence"/>
</dbReference>
<accession>S7RFU6</accession>
<evidence type="ECO:0000313" key="3">
    <source>
        <dbReference type="Proteomes" id="UP000030669"/>
    </source>
</evidence>
<dbReference type="KEGG" id="gtr:GLOTRDRAFT_133251"/>
<gene>
    <name evidence="2" type="ORF">GLOTRDRAFT_133251</name>
</gene>
<feature type="region of interest" description="Disordered" evidence="1">
    <location>
        <begin position="18"/>
        <end position="52"/>
    </location>
</feature>
<proteinExistence type="predicted"/>
<sequence length="281" mass="31194">MEGPKLAYKVDPDLTSVIEEKQDETMPPGKTDTRVGGTVNGSASGKNRGGERLSDLNARIDALSLHDGGRIVSSEKEEKQSLTTANDIPVLLGGWKLESEAEYAKRIGRDVKEVKEEMRRNFEELLATQAKNLPGGYQPFNVFRPPSPVRTSQDPQVETTTAEEKLEQNTSLPDVNENEVRDDSTSLDSDEDTEFEHYENILPHESRGWVSRRGRAQKPKLSAHNRHAISPLATPDSGFLADRSVSGGWAAMSDMESDETLPSLTAYIRILESCESRRRRG</sequence>
<dbReference type="HOGENOM" id="CLU_1107239_0_0_1"/>
<keyword evidence="3" id="KW-1185">Reference proteome</keyword>
<protein>
    <submittedName>
        <fullName evidence="2">Uncharacterized protein</fullName>
    </submittedName>
</protein>
<dbReference type="RefSeq" id="XP_007870348.1">
    <property type="nucleotide sequence ID" value="XM_007872157.1"/>
</dbReference>
<dbReference type="GeneID" id="19302692"/>
<evidence type="ECO:0000256" key="1">
    <source>
        <dbReference type="SAM" id="MobiDB-lite"/>
    </source>
</evidence>
<name>S7RFU6_GLOTA</name>
<reference evidence="2 3" key="1">
    <citation type="journal article" date="2012" name="Science">
        <title>The Paleozoic origin of enzymatic lignin decomposition reconstructed from 31 fungal genomes.</title>
        <authorList>
            <person name="Floudas D."/>
            <person name="Binder M."/>
            <person name="Riley R."/>
            <person name="Barry K."/>
            <person name="Blanchette R.A."/>
            <person name="Henrissat B."/>
            <person name="Martinez A.T."/>
            <person name="Otillar R."/>
            <person name="Spatafora J.W."/>
            <person name="Yadav J.S."/>
            <person name="Aerts A."/>
            <person name="Benoit I."/>
            <person name="Boyd A."/>
            <person name="Carlson A."/>
            <person name="Copeland A."/>
            <person name="Coutinho P.M."/>
            <person name="de Vries R.P."/>
            <person name="Ferreira P."/>
            <person name="Findley K."/>
            <person name="Foster B."/>
            <person name="Gaskell J."/>
            <person name="Glotzer D."/>
            <person name="Gorecki P."/>
            <person name="Heitman J."/>
            <person name="Hesse C."/>
            <person name="Hori C."/>
            <person name="Igarashi K."/>
            <person name="Jurgens J.A."/>
            <person name="Kallen N."/>
            <person name="Kersten P."/>
            <person name="Kohler A."/>
            <person name="Kuees U."/>
            <person name="Kumar T.K.A."/>
            <person name="Kuo A."/>
            <person name="LaButti K."/>
            <person name="Larrondo L.F."/>
            <person name="Lindquist E."/>
            <person name="Ling A."/>
            <person name="Lombard V."/>
            <person name="Lucas S."/>
            <person name="Lundell T."/>
            <person name="Martin R."/>
            <person name="McLaughlin D.J."/>
            <person name="Morgenstern I."/>
            <person name="Morin E."/>
            <person name="Murat C."/>
            <person name="Nagy L.G."/>
            <person name="Nolan M."/>
            <person name="Ohm R.A."/>
            <person name="Patyshakuliyeva A."/>
            <person name="Rokas A."/>
            <person name="Ruiz-Duenas F.J."/>
            <person name="Sabat G."/>
            <person name="Salamov A."/>
            <person name="Samejima M."/>
            <person name="Schmutz J."/>
            <person name="Slot J.C."/>
            <person name="St John F."/>
            <person name="Stenlid J."/>
            <person name="Sun H."/>
            <person name="Sun S."/>
            <person name="Syed K."/>
            <person name="Tsang A."/>
            <person name="Wiebenga A."/>
            <person name="Young D."/>
            <person name="Pisabarro A."/>
            <person name="Eastwood D.C."/>
            <person name="Martin F."/>
            <person name="Cullen D."/>
            <person name="Grigoriev I.V."/>
            <person name="Hibbett D.S."/>
        </authorList>
    </citation>
    <scope>NUCLEOTIDE SEQUENCE [LARGE SCALE GENOMIC DNA]</scope>
    <source>
        <strain evidence="2 3">ATCC 11539</strain>
    </source>
</reference>